<reference evidence="2" key="1">
    <citation type="submission" date="2021-02" db="EMBL/GenBank/DDBJ databases">
        <authorList>
            <person name="Nowell W R."/>
        </authorList>
    </citation>
    <scope>NUCLEOTIDE SEQUENCE</scope>
</reference>
<proteinExistence type="predicted"/>
<sequence>PKTSSNENILLKPYLTSTPRRNKHQSTDIIPLKRLLYNNKDSNRQRHSIKRSIVPRRSSLIPIDENYPQWI</sequence>
<evidence type="ECO:0000313" key="2">
    <source>
        <dbReference type="EMBL" id="CAF4407655.1"/>
    </source>
</evidence>
<organism evidence="2 3">
    <name type="scientific">Adineta steineri</name>
    <dbReference type="NCBI Taxonomy" id="433720"/>
    <lineage>
        <taxon>Eukaryota</taxon>
        <taxon>Metazoa</taxon>
        <taxon>Spiralia</taxon>
        <taxon>Gnathifera</taxon>
        <taxon>Rotifera</taxon>
        <taxon>Eurotatoria</taxon>
        <taxon>Bdelloidea</taxon>
        <taxon>Adinetida</taxon>
        <taxon>Adinetidae</taxon>
        <taxon>Adineta</taxon>
    </lineage>
</organism>
<evidence type="ECO:0000256" key="1">
    <source>
        <dbReference type="SAM" id="MobiDB-lite"/>
    </source>
</evidence>
<accession>A0A820PL77</accession>
<gene>
    <name evidence="2" type="ORF">KXQ929_LOCUS51393</name>
</gene>
<dbReference type="AlphaFoldDB" id="A0A820PL77"/>
<dbReference type="EMBL" id="CAJOBB010025325">
    <property type="protein sequence ID" value="CAF4407655.1"/>
    <property type="molecule type" value="Genomic_DNA"/>
</dbReference>
<dbReference type="Proteomes" id="UP000663868">
    <property type="component" value="Unassembled WGS sequence"/>
</dbReference>
<comment type="caution">
    <text evidence="2">The sequence shown here is derived from an EMBL/GenBank/DDBJ whole genome shotgun (WGS) entry which is preliminary data.</text>
</comment>
<evidence type="ECO:0000313" key="3">
    <source>
        <dbReference type="Proteomes" id="UP000663868"/>
    </source>
</evidence>
<feature type="non-terminal residue" evidence="2">
    <location>
        <position position="1"/>
    </location>
</feature>
<feature type="region of interest" description="Disordered" evidence="1">
    <location>
        <begin position="1"/>
        <end position="25"/>
    </location>
</feature>
<protein>
    <submittedName>
        <fullName evidence="2">Uncharacterized protein</fullName>
    </submittedName>
</protein>
<name>A0A820PL77_9BILA</name>